<dbReference type="Pfam" id="PF23451">
    <property type="entry name" value="Zn_ribbon_PaaD"/>
    <property type="match status" value="1"/>
</dbReference>
<keyword evidence="4" id="KW-1185">Reference proteome</keyword>
<organism evidence="3 4">
    <name type="scientific">Sediminibacterium goheungense</name>
    <dbReference type="NCBI Taxonomy" id="1086393"/>
    <lineage>
        <taxon>Bacteria</taxon>
        <taxon>Pseudomonadati</taxon>
        <taxon>Bacteroidota</taxon>
        <taxon>Chitinophagia</taxon>
        <taxon>Chitinophagales</taxon>
        <taxon>Chitinophagaceae</taxon>
        <taxon>Sediminibacterium</taxon>
    </lineage>
</organism>
<feature type="domain" description="MIP18 family-like" evidence="1">
    <location>
        <begin position="13"/>
        <end position="79"/>
    </location>
</feature>
<dbReference type="NCBIfam" id="TIGR02159">
    <property type="entry name" value="PA_CoA_Oxy4"/>
    <property type="match status" value="1"/>
</dbReference>
<dbReference type="PANTHER" id="PTHR42831">
    <property type="entry name" value="FE-S PROTEIN MATURATION AUXILIARY FACTOR YITW"/>
    <property type="match status" value="1"/>
</dbReference>
<dbReference type="EMBL" id="SNWP01000011">
    <property type="protein sequence ID" value="TDO26603.1"/>
    <property type="molecule type" value="Genomic_DNA"/>
</dbReference>
<feature type="domain" description="PaaD zinc beta ribbon" evidence="2">
    <location>
        <begin position="127"/>
        <end position="173"/>
    </location>
</feature>
<dbReference type="Pfam" id="PF01883">
    <property type="entry name" value="FeS_assembly_P"/>
    <property type="match status" value="1"/>
</dbReference>
<gene>
    <name evidence="3" type="ORF">BC659_1911</name>
</gene>
<evidence type="ECO:0000313" key="3">
    <source>
        <dbReference type="EMBL" id="TDO26603.1"/>
    </source>
</evidence>
<comment type="caution">
    <text evidence="3">The sequence shown here is derived from an EMBL/GenBank/DDBJ whole genome shotgun (WGS) entry which is preliminary data.</text>
</comment>
<dbReference type="PANTHER" id="PTHR42831:SF3">
    <property type="entry name" value="1,2-PHENYLACETYL-COA EPOXIDASE, SUBUNIT D-RELATED"/>
    <property type="match status" value="1"/>
</dbReference>
<sequence>MTILTDHIKEVKHKIWSLLETVNDPEVPVLSVIDLGIIRDVQIEQSGATGYKPIISITPTYSGCPAMDVISMQIRMVLLEAGFTTIEIKQVLSPAWTTEWMSAEGKDKLKAYGIAPPQYKQAVCTPDAFQAEEAIQCPQCNSWNTTMVSQFGSTACKALYKCEDCKEPFDYFKCH</sequence>
<protein>
    <submittedName>
        <fullName evidence="3">Ring-1,2-phenylacetyl-CoA epoxidase subunit PaaD</fullName>
    </submittedName>
</protein>
<evidence type="ECO:0000313" key="4">
    <source>
        <dbReference type="Proteomes" id="UP000295741"/>
    </source>
</evidence>
<dbReference type="Gene3D" id="3.30.300.130">
    <property type="entry name" value="Fe-S cluster assembly (FSCA)"/>
    <property type="match status" value="1"/>
</dbReference>
<dbReference type="InterPro" id="IPR056572">
    <property type="entry name" value="Zn_ribbon_PaaD"/>
</dbReference>
<dbReference type="InterPro" id="IPR052339">
    <property type="entry name" value="Fe-S_Maturation_MIP18"/>
</dbReference>
<dbReference type="InterPro" id="IPR034904">
    <property type="entry name" value="FSCA_dom_sf"/>
</dbReference>
<dbReference type="SUPFAM" id="SSF117916">
    <property type="entry name" value="Fe-S cluster assembly (FSCA) domain-like"/>
    <property type="match status" value="1"/>
</dbReference>
<dbReference type="Proteomes" id="UP000295741">
    <property type="component" value="Unassembled WGS sequence"/>
</dbReference>
<name>A0A4R6IVC7_9BACT</name>
<dbReference type="RefSeq" id="WP_211340762.1">
    <property type="nucleotide sequence ID" value="NZ_SNWP01000011.1"/>
</dbReference>
<accession>A0A4R6IVC7</accession>
<evidence type="ECO:0000259" key="1">
    <source>
        <dbReference type="Pfam" id="PF01883"/>
    </source>
</evidence>
<dbReference type="InterPro" id="IPR002744">
    <property type="entry name" value="MIP18-like"/>
</dbReference>
<evidence type="ECO:0000259" key="2">
    <source>
        <dbReference type="Pfam" id="PF23451"/>
    </source>
</evidence>
<proteinExistence type="predicted"/>
<reference evidence="3 4" key="1">
    <citation type="submission" date="2019-03" db="EMBL/GenBank/DDBJ databases">
        <title>Genomic Encyclopedia of Archaeal and Bacterial Type Strains, Phase II (KMG-II): from individual species to whole genera.</title>
        <authorList>
            <person name="Goeker M."/>
        </authorList>
    </citation>
    <scope>NUCLEOTIDE SEQUENCE [LARGE SCALE GENOMIC DNA]</scope>
    <source>
        <strain evidence="3 4">DSM 28323</strain>
    </source>
</reference>
<dbReference type="InterPro" id="IPR011883">
    <property type="entry name" value="PaaD-like"/>
</dbReference>
<dbReference type="AlphaFoldDB" id="A0A4R6IVC7"/>